<dbReference type="PROSITE" id="PS51669">
    <property type="entry name" value="4FE4S_MOW_BIS_MGD"/>
    <property type="match status" value="1"/>
</dbReference>
<evidence type="ECO:0000256" key="4">
    <source>
        <dbReference type="ARBA" id="ARBA00022723"/>
    </source>
</evidence>
<evidence type="ECO:0000256" key="6">
    <source>
        <dbReference type="ARBA" id="ARBA00023004"/>
    </source>
</evidence>
<keyword evidence="10" id="KW-1185">Reference proteome</keyword>
<evidence type="ECO:0000256" key="2">
    <source>
        <dbReference type="ARBA" id="ARBA00010312"/>
    </source>
</evidence>
<dbReference type="SUPFAM" id="SSF50692">
    <property type="entry name" value="ADC-like"/>
    <property type="match status" value="1"/>
</dbReference>
<dbReference type="SUPFAM" id="SSF53706">
    <property type="entry name" value="Formate dehydrogenase/DMSO reductase, domains 1-3"/>
    <property type="match status" value="1"/>
</dbReference>
<dbReference type="Pfam" id="PF04879">
    <property type="entry name" value="Molybdop_Fe4S4"/>
    <property type="match status" value="1"/>
</dbReference>
<evidence type="ECO:0000256" key="7">
    <source>
        <dbReference type="ARBA" id="ARBA00023014"/>
    </source>
</evidence>
<dbReference type="Pfam" id="PF00384">
    <property type="entry name" value="Molybdopterin"/>
    <property type="match status" value="1"/>
</dbReference>
<keyword evidence="5" id="KW-0560">Oxidoreductase</keyword>
<dbReference type="Gene3D" id="3.40.50.740">
    <property type="match status" value="1"/>
</dbReference>
<keyword evidence="4" id="KW-0479">Metal-binding</keyword>
<keyword evidence="7" id="KW-0411">Iron-sulfur</keyword>
<dbReference type="InterPro" id="IPR009010">
    <property type="entry name" value="Asp_de-COase-like_dom_sf"/>
</dbReference>
<evidence type="ECO:0000313" key="10">
    <source>
        <dbReference type="Proteomes" id="UP001529369"/>
    </source>
</evidence>
<dbReference type="InterPro" id="IPR006963">
    <property type="entry name" value="Mopterin_OxRdtase_4Fe-4S_dom"/>
</dbReference>
<dbReference type="InterPro" id="IPR006656">
    <property type="entry name" value="Mopterin_OxRdtase"/>
</dbReference>
<keyword evidence="3" id="KW-0500">Molybdenum</keyword>
<accession>A0ABT8AAX4</accession>
<feature type="domain" description="4Fe-4S Mo/W bis-MGD-type" evidence="8">
    <location>
        <begin position="6"/>
        <end position="63"/>
    </location>
</feature>
<dbReference type="InterPro" id="IPR006655">
    <property type="entry name" value="Mopterin_OxRdtase_prok_CS"/>
</dbReference>
<dbReference type="PANTHER" id="PTHR43742:SF6">
    <property type="entry name" value="OXIDOREDUCTASE YYAE-RELATED"/>
    <property type="match status" value="1"/>
</dbReference>
<dbReference type="Gene3D" id="2.20.25.90">
    <property type="entry name" value="ADC-like domains"/>
    <property type="match status" value="1"/>
</dbReference>
<sequence>MNEATHRILPSTCWECSAYCGSLVSLGADGRVLKVAPNPASPVSAGAFCVKGIRALPEATYQDARLTHPLRRIGPRGSGQWERVSWDSALDEMADRFAETRARYGAPSLVGAVSGAAFSRGAVMALLMRSLGSPNWMINQDLCGGCRGVSDKVTGLAITGGEDIPNAACVLLVGRNPAAADPPQWIELKRAKARGARVVVIDPFRTQAAELADLWLRPEPGTDAAIALAMIRHLVVEGAWDRDFVARHTHGFAALAERAARYTPEVAAAITGVPAADIRRAAEYYAAGPACFVSGHGIDAASNGVQTFRAFHALVAISGNLDRPGGNRRSKRPPGFRTWMDLLHDPRFRLPEAVERRTIGADRFPLWAGPGGWQTACHNSSVLEAMLTGTPYPVRAMVASGVNIAVMYPDTRRTLRALASLDFLCVAAQTMTPTAAVADLVLPKTTGLEEEEVALSPKGPCITYTAAVAPPVGEARCDLTIAVGLLDRMRARGAVTAELLPWRDKAAFNAFLIGDSGVSLEALRRDGFAQFDYTMGDFDRQVFATPTGKVELHSVLLERAGQDPLPDYVPPLDRAAPAPGFPLRLQTGIREKTYHHSRFREQAWARKVSPDPRVHVHPETAADYGIGEGDWVRVETPGGAGPVRLKAAITDRTRPGVLTTGVGWWRPEAPGPEFGALDVNVNAALSYTGPTDPVSGSVDTGAIPCRVCRVPA</sequence>
<name>A0ABT8AAX4_9PROT</name>
<organism evidence="9 10">
    <name type="scientific">Paeniroseomonas aquatica</name>
    <dbReference type="NCBI Taxonomy" id="373043"/>
    <lineage>
        <taxon>Bacteria</taxon>
        <taxon>Pseudomonadati</taxon>
        <taxon>Pseudomonadota</taxon>
        <taxon>Alphaproteobacteria</taxon>
        <taxon>Acetobacterales</taxon>
        <taxon>Acetobacteraceae</taxon>
        <taxon>Paeniroseomonas</taxon>
    </lineage>
</organism>
<proteinExistence type="inferred from homology"/>
<keyword evidence="6" id="KW-0408">Iron</keyword>
<gene>
    <name evidence="9" type="ORF">QWZ14_20985</name>
</gene>
<evidence type="ECO:0000259" key="8">
    <source>
        <dbReference type="PROSITE" id="PS51669"/>
    </source>
</evidence>
<comment type="cofactor">
    <cofactor evidence="1">
        <name>Mo-bis(molybdopterin guanine dinucleotide)</name>
        <dbReference type="ChEBI" id="CHEBI:60539"/>
    </cofactor>
</comment>
<evidence type="ECO:0000256" key="1">
    <source>
        <dbReference type="ARBA" id="ARBA00001942"/>
    </source>
</evidence>
<dbReference type="InterPro" id="IPR006657">
    <property type="entry name" value="MoPterin_dinucl-bd_dom"/>
</dbReference>
<dbReference type="EMBL" id="JAUFPN010000183">
    <property type="protein sequence ID" value="MDN3566860.1"/>
    <property type="molecule type" value="Genomic_DNA"/>
</dbReference>
<dbReference type="Pfam" id="PF01568">
    <property type="entry name" value="Molydop_binding"/>
    <property type="match status" value="1"/>
</dbReference>
<dbReference type="PROSITE" id="PS00490">
    <property type="entry name" value="MOLYBDOPTERIN_PROK_2"/>
    <property type="match status" value="1"/>
</dbReference>
<dbReference type="Proteomes" id="UP001529369">
    <property type="component" value="Unassembled WGS sequence"/>
</dbReference>
<dbReference type="Gene3D" id="2.40.40.20">
    <property type="match status" value="1"/>
</dbReference>
<dbReference type="CDD" id="cd02781">
    <property type="entry name" value="MopB_CT_Acetylene-hydratase"/>
    <property type="match status" value="1"/>
</dbReference>
<evidence type="ECO:0000313" key="9">
    <source>
        <dbReference type="EMBL" id="MDN3566860.1"/>
    </source>
</evidence>
<dbReference type="RefSeq" id="WP_290318817.1">
    <property type="nucleotide sequence ID" value="NZ_JAUFPN010000183.1"/>
</dbReference>
<reference evidence="10" key="1">
    <citation type="journal article" date="2019" name="Int. J. Syst. Evol. Microbiol.">
        <title>The Global Catalogue of Microorganisms (GCM) 10K type strain sequencing project: providing services to taxonomists for standard genome sequencing and annotation.</title>
        <authorList>
            <consortium name="The Broad Institute Genomics Platform"/>
            <consortium name="The Broad Institute Genome Sequencing Center for Infectious Disease"/>
            <person name="Wu L."/>
            <person name="Ma J."/>
        </authorList>
    </citation>
    <scope>NUCLEOTIDE SEQUENCE [LARGE SCALE GENOMIC DNA]</scope>
    <source>
        <strain evidence="10">CECT 7131</strain>
    </source>
</reference>
<dbReference type="SMART" id="SM00926">
    <property type="entry name" value="Molybdop_Fe4S4"/>
    <property type="match status" value="1"/>
</dbReference>
<comment type="caution">
    <text evidence="9">The sequence shown here is derived from an EMBL/GenBank/DDBJ whole genome shotgun (WGS) entry which is preliminary data.</text>
</comment>
<dbReference type="InterPro" id="IPR050612">
    <property type="entry name" value="Prok_Mopterin_Oxidored"/>
</dbReference>
<evidence type="ECO:0000256" key="5">
    <source>
        <dbReference type="ARBA" id="ARBA00023002"/>
    </source>
</evidence>
<dbReference type="Gene3D" id="3.40.228.10">
    <property type="entry name" value="Dimethylsulfoxide Reductase, domain 2"/>
    <property type="match status" value="1"/>
</dbReference>
<dbReference type="InterPro" id="IPR037949">
    <property type="entry name" value="MopB_CT_Acetylene-hydratase"/>
</dbReference>
<comment type="similarity">
    <text evidence="2">Belongs to the prokaryotic molybdopterin-containing oxidoreductase family.</text>
</comment>
<evidence type="ECO:0000256" key="3">
    <source>
        <dbReference type="ARBA" id="ARBA00022505"/>
    </source>
</evidence>
<protein>
    <submittedName>
        <fullName evidence="9">Molybdopterin-dependent oxidoreductase</fullName>
    </submittedName>
</protein>
<dbReference type="PANTHER" id="PTHR43742">
    <property type="entry name" value="TRIMETHYLAMINE-N-OXIDE REDUCTASE"/>
    <property type="match status" value="1"/>
</dbReference>